<proteinExistence type="predicted"/>
<feature type="region of interest" description="Disordered" evidence="1">
    <location>
        <begin position="1"/>
        <end position="22"/>
    </location>
</feature>
<evidence type="ECO:0000313" key="3">
    <source>
        <dbReference type="Proteomes" id="UP001239445"/>
    </source>
</evidence>
<dbReference type="AlphaFoldDB" id="A0AAJ0F7Y9"/>
<organism evidence="2 3">
    <name type="scientific">Echria macrotheca</name>
    <dbReference type="NCBI Taxonomy" id="438768"/>
    <lineage>
        <taxon>Eukaryota</taxon>
        <taxon>Fungi</taxon>
        <taxon>Dikarya</taxon>
        <taxon>Ascomycota</taxon>
        <taxon>Pezizomycotina</taxon>
        <taxon>Sordariomycetes</taxon>
        <taxon>Sordariomycetidae</taxon>
        <taxon>Sordariales</taxon>
        <taxon>Schizotheciaceae</taxon>
        <taxon>Echria</taxon>
    </lineage>
</organism>
<keyword evidence="3" id="KW-1185">Reference proteome</keyword>
<evidence type="ECO:0000313" key="2">
    <source>
        <dbReference type="EMBL" id="KAK1758501.1"/>
    </source>
</evidence>
<name>A0AAJ0F7Y9_9PEZI</name>
<comment type="caution">
    <text evidence="2">The sequence shown here is derived from an EMBL/GenBank/DDBJ whole genome shotgun (WGS) entry which is preliminary data.</text>
</comment>
<protein>
    <submittedName>
        <fullName evidence="2">Uncharacterized protein</fullName>
    </submittedName>
</protein>
<dbReference type="Proteomes" id="UP001239445">
    <property type="component" value="Unassembled WGS sequence"/>
</dbReference>
<evidence type="ECO:0000256" key="1">
    <source>
        <dbReference type="SAM" id="MobiDB-lite"/>
    </source>
</evidence>
<sequence length="200" mass="22890">MCRRKISRDRKNAERKKTSGRVGRIRKQRELFSVWVVRSSCCGLKLEWKNERVAKKAREIVTKQGSGSNRSSYSRDHLASRATLNWPSAVRESQQQTTLDQSPTVPTVGSRQRVTSSPNSCEMARIPGSYLAKQRAVHHVVRLQLHKFLVSHPSDMTSISVIFYSAANVFLDMCYGWTYRPENHLMSSREAVLRAPCFPH</sequence>
<accession>A0AAJ0F7Y9</accession>
<feature type="region of interest" description="Disordered" evidence="1">
    <location>
        <begin position="90"/>
        <end position="120"/>
    </location>
</feature>
<dbReference type="EMBL" id="MU839829">
    <property type="protein sequence ID" value="KAK1758501.1"/>
    <property type="molecule type" value="Genomic_DNA"/>
</dbReference>
<reference evidence="2" key="1">
    <citation type="submission" date="2023-06" db="EMBL/GenBank/DDBJ databases">
        <title>Genome-scale phylogeny and comparative genomics of the fungal order Sordariales.</title>
        <authorList>
            <consortium name="Lawrence Berkeley National Laboratory"/>
            <person name="Hensen N."/>
            <person name="Bonometti L."/>
            <person name="Westerberg I."/>
            <person name="Brannstrom I.O."/>
            <person name="Guillou S."/>
            <person name="Cros-Aarteil S."/>
            <person name="Calhoun S."/>
            <person name="Haridas S."/>
            <person name="Kuo A."/>
            <person name="Mondo S."/>
            <person name="Pangilinan J."/>
            <person name="Riley R."/>
            <person name="Labutti K."/>
            <person name="Andreopoulos B."/>
            <person name="Lipzen A."/>
            <person name="Chen C."/>
            <person name="Yanf M."/>
            <person name="Daum C."/>
            <person name="Ng V."/>
            <person name="Clum A."/>
            <person name="Steindorff A."/>
            <person name="Ohm R."/>
            <person name="Martin F."/>
            <person name="Silar P."/>
            <person name="Natvig D."/>
            <person name="Lalanne C."/>
            <person name="Gautier V."/>
            <person name="Ament-Velasquez S.L."/>
            <person name="Kruys A."/>
            <person name="Hutchinson M.I."/>
            <person name="Powell A.J."/>
            <person name="Barry K."/>
            <person name="Miller A.N."/>
            <person name="Grigoriev I.V."/>
            <person name="Debuchy R."/>
            <person name="Gladieux P."/>
            <person name="Thoren M.H."/>
            <person name="Johannesson H."/>
        </authorList>
    </citation>
    <scope>NUCLEOTIDE SEQUENCE</scope>
    <source>
        <strain evidence="2">PSN4</strain>
    </source>
</reference>
<gene>
    <name evidence="2" type="ORF">QBC47DRAFT_143357</name>
</gene>